<gene>
    <name evidence="3" type="ORF">GCM10009821_26600</name>
</gene>
<accession>A0ABP5HUH2</accession>
<organism evidence="3 4">
    <name type="scientific">Aeromicrobium halocynthiae</name>
    <dbReference type="NCBI Taxonomy" id="560557"/>
    <lineage>
        <taxon>Bacteria</taxon>
        <taxon>Bacillati</taxon>
        <taxon>Actinomycetota</taxon>
        <taxon>Actinomycetes</taxon>
        <taxon>Propionibacteriales</taxon>
        <taxon>Nocardioidaceae</taxon>
        <taxon>Aeromicrobium</taxon>
    </lineage>
</organism>
<dbReference type="EMBL" id="BAAAPY010000012">
    <property type="protein sequence ID" value="GAA2084023.1"/>
    <property type="molecule type" value="Genomic_DNA"/>
</dbReference>
<evidence type="ECO:0000313" key="4">
    <source>
        <dbReference type="Proteomes" id="UP001501480"/>
    </source>
</evidence>
<name>A0ABP5HUH2_9ACTN</name>
<evidence type="ECO:0000313" key="3">
    <source>
        <dbReference type="EMBL" id="GAA2084023.1"/>
    </source>
</evidence>
<sequence length="189" mass="19630">MTTDRPRRLAAASILLAASLGLAACGTGFDAATSQQYQPAVGTNQREGDVRLYNTLLVQNTDGTFSLSVGIVNTTDTDQELTGATFVPLSEEGALSELEPAVDVSVPAGGLYTLGPAGEFAGFEVDGLGEGRFATITLTFDGVGDVVINAPVVNRAARYAEIPESSPEDEAPLEVEPSEDEQAELVPVP</sequence>
<evidence type="ECO:0000256" key="1">
    <source>
        <dbReference type="SAM" id="MobiDB-lite"/>
    </source>
</evidence>
<protein>
    <recommendedName>
        <fullName evidence="5">DNA modification methylase</fullName>
    </recommendedName>
</protein>
<feature type="chain" id="PRO_5047436106" description="DNA modification methylase" evidence="2">
    <location>
        <begin position="24"/>
        <end position="189"/>
    </location>
</feature>
<feature type="region of interest" description="Disordered" evidence="1">
    <location>
        <begin position="163"/>
        <end position="189"/>
    </location>
</feature>
<evidence type="ECO:0000256" key="2">
    <source>
        <dbReference type="SAM" id="SignalP"/>
    </source>
</evidence>
<reference evidence="4" key="1">
    <citation type="journal article" date="2019" name="Int. J. Syst. Evol. Microbiol.">
        <title>The Global Catalogue of Microorganisms (GCM) 10K type strain sequencing project: providing services to taxonomists for standard genome sequencing and annotation.</title>
        <authorList>
            <consortium name="The Broad Institute Genomics Platform"/>
            <consortium name="The Broad Institute Genome Sequencing Center for Infectious Disease"/>
            <person name="Wu L."/>
            <person name="Ma J."/>
        </authorList>
    </citation>
    <scope>NUCLEOTIDE SEQUENCE [LARGE SCALE GENOMIC DNA]</scope>
    <source>
        <strain evidence="4">JCM 15749</strain>
    </source>
</reference>
<keyword evidence="2" id="KW-0732">Signal</keyword>
<evidence type="ECO:0008006" key="5">
    <source>
        <dbReference type="Google" id="ProtNLM"/>
    </source>
</evidence>
<keyword evidence="4" id="KW-1185">Reference proteome</keyword>
<dbReference type="Proteomes" id="UP001501480">
    <property type="component" value="Unassembled WGS sequence"/>
</dbReference>
<feature type="compositionally biased region" description="Acidic residues" evidence="1">
    <location>
        <begin position="166"/>
        <end position="183"/>
    </location>
</feature>
<feature type="signal peptide" evidence="2">
    <location>
        <begin position="1"/>
        <end position="23"/>
    </location>
</feature>
<proteinExistence type="predicted"/>
<dbReference type="PROSITE" id="PS51257">
    <property type="entry name" value="PROKAR_LIPOPROTEIN"/>
    <property type="match status" value="1"/>
</dbReference>
<comment type="caution">
    <text evidence="3">The sequence shown here is derived from an EMBL/GenBank/DDBJ whole genome shotgun (WGS) entry which is preliminary data.</text>
</comment>
<dbReference type="RefSeq" id="WP_344329624.1">
    <property type="nucleotide sequence ID" value="NZ_BAAAPY010000012.1"/>
</dbReference>